<evidence type="ECO:0000256" key="1">
    <source>
        <dbReference type="ARBA" id="ARBA00004395"/>
    </source>
</evidence>
<dbReference type="PANTHER" id="PTHR21443">
    <property type="entry name" value="CONSERVED OLIGOMERIC GOLGI COMPLEX COMPONENT 7"/>
    <property type="match status" value="1"/>
</dbReference>
<feature type="region of interest" description="Disordered" evidence="9">
    <location>
        <begin position="817"/>
        <end position="841"/>
    </location>
</feature>
<gene>
    <name evidence="10" type="ORF">EHS24_001356</name>
</gene>
<dbReference type="GO" id="GO:0006890">
    <property type="term" value="P:retrograde vesicle-mediated transport, Golgi to endoplasmic reticulum"/>
    <property type="evidence" value="ECO:0007669"/>
    <property type="project" value="TreeGrafter"/>
</dbReference>
<keyword evidence="4" id="KW-0813">Transport</keyword>
<sequence length="945" mass="101731">MASKTAGPKEPGALVVDLSEPTISGLSLETTHEVDEPVDPLSSLSALATALDAYEDVPTFLNTVLAPHLTPALAASQPGLTPDLAPIDKQLGELLTRLNMLSQDTSSALEQSIHDISRTVPRLTYDLQFMRESAVSLQSSLSLVQDRVARQTAGAGANPAAALGTPETDEARTHRALDKLAYLDKLKTRMESARDVLAEAESWSTLESEITSFIADKAWTKAGERLAEASKSLVVFQSADGEYESKRSLLVSLQNELETALSAALRDAIARVDTPACASFHDIFRLMDRGHEFQNYYFAARRAPIAEEWANAVLLDAPTDETAVDSTVEPVLFSEFLPKFYAGVLSTLSSERSQIPLIFPTESASSILAQFFQTTLDELSPSFHNRLSSVAEHHGAAALPELIRAFKATEELGVSVQGVMDKLAFNTQGGYPSGNSSGNAVVSPASLAGGSSPSSPAVATVKLRPTPATHAHSHRLSISHRFSRSISISSHEAPAIAASPWETNLYEPFLDIQTTYPALEKRYLSSLLRSDPVLNSEVNKDDPSRTLNERAAVVFGFAEDAIGRCLAFTHGYGALGLIDALNELVNSFLTDNTGILEAARSAAHRGAAPDELDFEGLDYSTEDWGAFQLGLHVLEVCRSIRDRLTAFEGKLHLALTGIAAVLNTSALESIMSSKHDTTMGAITLLQQSTLNSAVLYSTVTNATPPGHRLIRARDAVSAYTRTAQVFLQSIILSPLQAQLEGYPALPVWSQPDKAPRRGELQVPTFSLSPTDTIARVSEGLLNLLRVFEVYADDDALAFSIETLPFVDVESLSDLLNPPKGNLGETKDALTTASPSHGSSTPHLPALSAEAVLSTWVSSLALSLLSHLTRSTLPGIRSLSNSGAAQLASDLAYLSNAVRALDVEWDDLERWREAAECKDQAEWRDKAGDEVKRGVWAVVGMLRGWS</sequence>
<dbReference type="Pfam" id="PF10191">
    <property type="entry name" value="COG7"/>
    <property type="match status" value="2"/>
</dbReference>
<feature type="compositionally biased region" description="Polar residues" evidence="9">
    <location>
        <begin position="828"/>
        <end position="841"/>
    </location>
</feature>
<evidence type="ECO:0000256" key="7">
    <source>
        <dbReference type="ARBA" id="ARBA00023136"/>
    </source>
</evidence>
<keyword evidence="7" id="KW-0472">Membrane</keyword>
<evidence type="ECO:0000313" key="10">
    <source>
        <dbReference type="EMBL" id="RSH79316.1"/>
    </source>
</evidence>
<keyword evidence="6" id="KW-0333">Golgi apparatus</keyword>
<dbReference type="GeneID" id="39585899"/>
<comment type="similarity">
    <text evidence="2">Belongs to the COG7 family.</text>
</comment>
<dbReference type="OrthoDB" id="249612at2759"/>
<dbReference type="GO" id="GO:0006886">
    <property type="term" value="P:intracellular protein transport"/>
    <property type="evidence" value="ECO:0007669"/>
    <property type="project" value="InterPro"/>
</dbReference>
<comment type="caution">
    <text evidence="10">The sequence shown here is derived from an EMBL/GenBank/DDBJ whole genome shotgun (WGS) entry which is preliminary data.</text>
</comment>
<organism evidence="10 11">
    <name type="scientific">Apiotrichum porosum</name>
    <dbReference type="NCBI Taxonomy" id="105984"/>
    <lineage>
        <taxon>Eukaryota</taxon>
        <taxon>Fungi</taxon>
        <taxon>Dikarya</taxon>
        <taxon>Basidiomycota</taxon>
        <taxon>Agaricomycotina</taxon>
        <taxon>Tremellomycetes</taxon>
        <taxon>Trichosporonales</taxon>
        <taxon>Trichosporonaceae</taxon>
        <taxon>Apiotrichum</taxon>
    </lineage>
</organism>
<evidence type="ECO:0000256" key="5">
    <source>
        <dbReference type="ARBA" id="ARBA00022927"/>
    </source>
</evidence>
<evidence type="ECO:0000256" key="6">
    <source>
        <dbReference type="ARBA" id="ARBA00023034"/>
    </source>
</evidence>
<dbReference type="STRING" id="105984.A0A427XKE2"/>
<keyword evidence="11" id="KW-1185">Reference proteome</keyword>
<evidence type="ECO:0000256" key="4">
    <source>
        <dbReference type="ARBA" id="ARBA00022448"/>
    </source>
</evidence>
<comment type="subcellular location">
    <subcellularLocation>
        <location evidence="1">Golgi apparatus membrane</location>
        <topology evidence="1">Peripheral membrane protein</topology>
    </subcellularLocation>
</comment>
<accession>A0A427XKE2</accession>
<dbReference type="GO" id="GO:0017119">
    <property type="term" value="C:Golgi transport complex"/>
    <property type="evidence" value="ECO:0007669"/>
    <property type="project" value="InterPro"/>
</dbReference>
<evidence type="ECO:0000256" key="9">
    <source>
        <dbReference type="SAM" id="MobiDB-lite"/>
    </source>
</evidence>
<name>A0A427XKE2_9TREE</name>
<evidence type="ECO:0000313" key="11">
    <source>
        <dbReference type="Proteomes" id="UP000279236"/>
    </source>
</evidence>
<dbReference type="RefSeq" id="XP_028474463.1">
    <property type="nucleotide sequence ID" value="XM_028617156.1"/>
</dbReference>
<evidence type="ECO:0000256" key="2">
    <source>
        <dbReference type="ARBA" id="ARBA00005831"/>
    </source>
</evidence>
<dbReference type="InterPro" id="IPR019335">
    <property type="entry name" value="COG7"/>
</dbReference>
<dbReference type="GO" id="GO:0007030">
    <property type="term" value="P:Golgi organization"/>
    <property type="evidence" value="ECO:0007669"/>
    <property type="project" value="TreeGrafter"/>
</dbReference>
<proteinExistence type="inferred from homology"/>
<evidence type="ECO:0000256" key="3">
    <source>
        <dbReference type="ARBA" id="ARBA00020984"/>
    </source>
</evidence>
<protein>
    <recommendedName>
        <fullName evidence="3">Conserved oligomeric Golgi complex subunit 7</fullName>
    </recommendedName>
    <alternativeName>
        <fullName evidence="8">Component of oligomeric Golgi complex 7</fullName>
    </alternativeName>
</protein>
<dbReference type="EMBL" id="RSCE01000010">
    <property type="protein sequence ID" value="RSH79316.1"/>
    <property type="molecule type" value="Genomic_DNA"/>
</dbReference>
<dbReference type="AlphaFoldDB" id="A0A427XKE2"/>
<dbReference type="PANTHER" id="PTHR21443:SF0">
    <property type="entry name" value="CONSERVED OLIGOMERIC GOLGI COMPLEX SUBUNIT 7"/>
    <property type="match status" value="1"/>
</dbReference>
<evidence type="ECO:0000256" key="8">
    <source>
        <dbReference type="ARBA" id="ARBA00031345"/>
    </source>
</evidence>
<reference evidence="10 11" key="1">
    <citation type="submission" date="2018-11" db="EMBL/GenBank/DDBJ databases">
        <title>Genome sequence of Apiotrichum porosum DSM 27194.</title>
        <authorList>
            <person name="Aliyu H."/>
            <person name="Gorte O."/>
            <person name="Ochsenreither K."/>
        </authorList>
    </citation>
    <scope>NUCLEOTIDE SEQUENCE [LARGE SCALE GENOMIC DNA]</scope>
    <source>
        <strain evidence="10 11">DSM 27194</strain>
    </source>
</reference>
<dbReference type="GO" id="GO:0000139">
    <property type="term" value="C:Golgi membrane"/>
    <property type="evidence" value="ECO:0007669"/>
    <property type="project" value="UniProtKB-SubCell"/>
</dbReference>
<keyword evidence="5" id="KW-0653">Protein transport</keyword>
<dbReference type="Proteomes" id="UP000279236">
    <property type="component" value="Unassembled WGS sequence"/>
</dbReference>